<dbReference type="EMBL" id="CP040089">
    <property type="protein sequence ID" value="QGA80537.1"/>
    <property type="molecule type" value="Genomic_DNA"/>
</dbReference>
<dbReference type="AlphaFoldDB" id="A0A5Q0UG11"/>
<name>A0A5Q0UG11_9ARCH</name>
<reference evidence="3" key="1">
    <citation type="submission" date="2019-05" db="EMBL/GenBank/DDBJ databases">
        <title>Candidatus Nanohalobium constans, a novel model system to study the DPANN nano-sized archaea: genomic and physiological characterization of a nanoarchaeon co-cultured with its chitinotrophic host.</title>
        <authorList>
            <person name="La Cono V."/>
            <person name="Arcadi E."/>
            <person name="Crisafi F."/>
            <person name="Denaro R."/>
            <person name="La Spada G."/>
            <person name="Messina E."/>
            <person name="Smedile F."/>
            <person name="Toshchakov S.V."/>
            <person name="Shevchenko M.A."/>
            <person name="Golyshin P.N."/>
            <person name="Golyshina O.V."/>
            <person name="Ferrer M."/>
            <person name="Rohde M."/>
            <person name="Mushegian A."/>
            <person name="Sorokin D.Y."/>
            <person name="Giuliano L."/>
            <person name="Yakimov M.M."/>
        </authorList>
    </citation>
    <scope>NUCLEOTIDE SEQUENCE [LARGE SCALE GENOMIC DNA]</scope>
    <source>
        <strain evidence="3">LC1Nh</strain>
    </source>
</reference>
<evidence type="ECO:0000313" key="3">
    <source>
        <dbReference type="Proteomes" id="UP000377803"/>
    </source>
</evidence>
<dbReference type="RefSeq" id="WP_153550277.1">
    <property type="nucleotide sequence ID" value="NZ_CP040089.1"/>
</dbReference>
<dbReference type="Proteomes" id="UP000377803">
    <property type="component" value="Chromosome"/>
</dbReference>
<accession>A0A5Q0UG11</accession>
<feature type="compositionally biased region" description="Basic and acidic residues" evidence="1">
    <location>
        <begin position="146"/>
        <end position="163"/>
    </location>
</feature>
<evidence type="ECO:0000313" key="2">
    <source>
        <dbReference type="EMBL" id="QGA80537.1"/>
    </source>
</evidence>
<evidence type="ECO:0000256" key="1">
    <source>
        <dbReference type="SAM" id="MobiDB-lite"/>
    </source>
</evidence>
<dbReference type="GeneID" id="42365032"/>
<proteinExistence type="predicted"/>
<protein>
    <submittedName>
        <fullName evidence="2">Uncharacterized protein</fullName>
    </submittedName>
</protein>
<keyword evidence="3" id="KW-1185">Reference proteome</keyword>
<feature type="region of interest" description="Disordered" evidence="1">
    <location>
        <begin position="143"/>
        <end position="163"/>
    </location>
</feature>
<dbReference type="KEGG" id="ncon:LC1Nh_0646"/>
<organism evidence="2 3">
    <name type="scientific">Candidatus Nanohalobium constans</name>
    <dbReference type="NCBI Taxonomy" id="2565781"/>
    <lineage>
        <taxon>Archaea</taxon>
        <taxon>Candidatus Nanohalarchaeota</taxon>
        <taxon>Candidatus Nanohalobia</taxon>
        <taxon>Candidatus Nanohalobiales</taxon>
        <taxon>Candidatus Nanohalobiaceae</taxon>
        <taxon>Candidatus Nanohalobium</taxon>
    </lineage>
</organism>
<sequence length="163" mass="19174">MDFHNSVAVYKVFRNIFLDDESNSVRLGVEHGFDDEQAEQIILGAVDEGYLDVVKDSDPREYTVDFDKLAEQWSVLWDEELDEAPVTPQNFESFLKSYIKSYFRHEKHTSLREMLVEEFYLGLTRSENHGKLSKDFRELEEELGDFDGKRSPSEHVEHGLRHR</sequence>
<gene>
    <name evidence="2" type="ORF">LC1Nh_0646</name>
</gene>